<evidence type="ECO:0008006" key="3">
    <source>
        <dbReference type="Google" id="ProtNLM"/>
    </source>
</evidence>
<comment type="caution">
    <text evidence="1">The sequence shown here is derived from an EMBL/GenBank/DDBJ whole genome shotgun (WGS) entry which is preliminary data.</text>
</comment>
<accession>A0AAW9K3G9</accession>
<gene>
    <name evidence="1" type="ORF">GNF83_13720</name>
</gene>
<evidence type="ECO:0000313" key="2">
    <source>
        <dbReference type="Proteomes" id="UP001288944"/>
    </source>
</evidence>
<dbReference type="AlphaFoldDB" id="A0AAW9K3G9"/>
<reference evidence="1" key="1">
    <citation type="submission" date="2019-11" db="EMBL/GenBank/DDBJ databases">
        <title>Characterization of Clostridium perfringens isolates from swine manure treated agricultural soils.</title>
        <authorList>
            <person name="Wushke S.T."/>
        </authorList>
    </citation>
    <scope>NUCLEOTIDE SEQUENCE</scope>
    <source>
        <strain evidence="1">X62</strain>
    </source>
</reference>
<proteinExistence type="predicted"/>
<protein>
    <recommendedName>
        <fullName evidence="3">Phage protein</fullName>
    </recommendedName>
</protein>
<sequence>MVKINKFDRLVKALGGLKQLIELVNKYKVEGLNQDDITNNVIKEAKKEDAEVNVSSSLLFKKIIENGYSVVGGKYVLPTKLEPVKLGLEDYKFFMETEFNKDYTGKFNKELFEEFEKTIKALYPNQPTYKVLNLVVKEFLDKHNPNRL</sequence>
<name>A0AAW9K3G9_CLOPF</name>
<evidence type="ECO:0000313" key="1">
    <source>
        <dbReference type="EMBL" id="MDZ7542279.1"/>
    </source>
</evidence>
<organism evidence="1 2">
    <name type="scientific">Clostridium perfringens</name>
    <dbReference type="NCBI Taxonomy" id="1502"/>
    <lineage>
        <taxon>Bacteria</taxon>
        <taxon>Bacillati</taxon>
        <taxon>Bacillota</taxon>
        <taxon>Clostridia</taxon>
        <taxon>Eubacteriales</taxon>
        <taxon>Clostridiaceae</taxon>
        <taxon>Clostridium</taxon>
    </lineage>
</organism>
<dbReference type="Proteomes" id="UP001288944">
    <property type="component" value="Unassembled WGS sequence"/>
</dbReference>
<dbReference type="EMBL" id="WNUR01000057">
    <property type="protein sequence ID" value="MDZ7542279.1"/>
    <property type="molecule type" value="Genomic_DNA"/>
</dbReference>